<evidence type="ECO:0000313" key="1">
    <source>
        <dbReference type="EMBL" id="POS75539.1"/>
    </source>
</evidence>
<dbReference type="EMBL" id="MAVT02000474">
    <property type="protein sequence ID" value="POS75539.1"/>
    <property type="molecule type" value="Genomic_DNA"/>
</dbReference>
<dbReference type="OrthoDB" id="10360424at2759"/>
<dbReference type="InParanoid" id="A0A2P5HZ91"/>
<accession>A0A2P5HZ91</accession>
<evidence type="ECO:0000313" key="2">
    <source>
        <dbReference type="Proteomes" id="UP000094444"/>
    </source>
</evidence>
<proteinExistence type="predicted"/>
<organism evidence="1 2">
    <name type="scientific">Diaporthe helianthi</name>
    <dbReference type="NCBI Taxonomy" id="158607"/>
    <lineage>
        <taxon>Eukaryota</taxon>
        <taxon>Fungi</taxon>
        <taxon>Dikarya</taxon>
        <taxon>Ascomycota</taxon>
        <taxon>Pezizomycotina</taxon>
        <taxon>Sordariomycetes</taxon>
        <taxon>Sordariomycetidae</taxon>
        <taxon>Diaporthales</taxon>
        <taxon>Diaporthaceae</taxon>
        <taxon>Diaporthe</taxon>
    </lineage>
</organism>
<reference evidence="1" key="1">
    <citation type="submission" date="2017-09" db="EMBL/GenBank/DDBJ databases">
        <title>Polyketide synthases of a Diaporthe helianthi virulent isolate.</title>
        <authorList>
            <person name="Baroncelli R."/>
        </authorList>
    </citation>
    <scope>NUCLEOTIDE SEQUENCE [LARGE SCALE GENOMIC DNA]</scope>
    <source>
        <strain evidence="1">7/96</strain>
    </source>
</reference>
<dbReference type="Proteomes" id="UP000094444">
    <property type="component" value="Unassembled WGS sequence"/>
</dbReference>
<name>A0A2P5HZ91_DIAHE</name>
<keyword evidence="2" id="KW-1185">Reference proteome</keyword>
<gene>
    <name evidence="1" type="ORF">DHEL01_v206066</name>
</gene>
<sequence length="72" mass="8371">MERNRGSQVSQRLRDFEKLPKEEGYKCRLRRLQIRSLPGFDTRLDDCILSRGTDVEGVDAFGTEMSRTALEH</sequence>
<comment type="caution">
    <text evidence="1">The sequence shown here is derived from an EMBL/GenBank/DDBJ whole genome shotgun (WGS) entry which is preliminary data.</text>
</comment>
<dbReference type="AlphaFoldDB" id="A0A2P5HZ91"/>
<protein>
    <submittedName>
        <fullName evidence="1">Uncharacterized protein</fullName>
    </submittedName>
</protein>